<dbReference type="SUPFAM" id="SSF103473">
    <property type="entry name" value="MFS general substrate transporter"/>
    <property type="match status" value="1"/>
</dbReference>
<feature type="transmembrane region" description="Helical" evidence="2">
    <location>
        <begin position="281"/>
        <end position="301"/>
    </location>
</feature>
<dbReference type="Proteomes" id="UP000003880">
    <property type="component" value="Unassembled WGS sequence"/>
</dbReference>
<feature type="transmembrane region" description="Helical" evidence="2">
    <location>
        <begin position="244"/>
        <end position="269"/>
    </location>
</feature>
<proteinExistence type="inferred from homology"/>
<keyword evidence="2" id="KW-0472">Membrane</keyword>
<evidence type="ECO:0000256" key="2">
    <source>
        <dbReference type="SAM" id="Phobius"/>
    </source>
</evidence>
<feature type="transmembrane region" description="Helical" evidence="2">
    <location>
        <begin position="313"/>
        <end position="338"/>
    </location>
</feature>
<dbReference type="GO" id="GO:0006814">
    <property type="term" value="P:sodium ion transport"/>
    <property type="evidence" value="ECO:0007669"/>
    <property type="project" value="InterPro"/>
</dbReference>
<feature type="transmembrane region" description="Helical" evidence="2">
    <location>
        <begin position="344"/>
        <end position="363"/>
    </location>
</feature>
<dbReference type="InterPro" id="IPR001927">
    <property type="entry name" value="Na/Gal_symport"/>
</dbReference>
<dbReference type="PANTHER" id="PTHR11328">
    <property type="entry name" value="MAJOR FACILITATOR SUPERFAMILY DOMAIN-CONTAINING PROTEIN"/>
    <property type="match status" value="1"/>
</dbReference>
<comment type="caution">
    <text evidence="3">The sequence shown here is derived from an EMBL/GenBank/DDBJ whole genome shotgun (WGS) entry which is preliminary data.</text>
</comment>
<evidence type="ECO:0000256" key="1">
    <source>
        <dbReference type="ARBA" id="ARBA00009617"/>
    </source>
</evidence>
<dbReference type="PANTHER" id="PTHR11328:SF24">
    <property type="entry name" value="MAJOR FACILITATOR SUPERFAMILY (MFS) PROFILE DOMAIN-CONTAINING PROTEIN"/>
    <property type="match status" value="1"/>
</dbReference>
<name>D4BGD4_9ENTR</name>
<organism evidence="3 4">
    <name type="scientific">Citrobacter youngae ATCC 29220</name>
    <dbReference type="NCBI Taxonomy" id="500640"/>
    <lineage>
        <taxon>Bacteria</taxon>
        <taxon>Pseudomonadati</taxon>
        <taxon>Pseudomonadota</taxon>
        <taxon>Gammaproteobacteria</taxon>
        <taxon>Enterobacterales</taxon>
        <taxon>Enterobacteriaceae</taxon>
        <taxon>Citrobacter</taxon>
        <taxon>Citrobacter freundii complex</taxon>
    </lineage>
</organism>
<feature type="transmembrane region" description="Helical" evidence="2">
    <location>
        <begin position="122"/>
        <end position="142"/>
    </location>
</feature>
<dbReference type="InterPro" id="IPR036259">
    <property type="entry name" value="MFS_trans_sf"/>
</dbReference>
<reference evidence="3 4" key="1">
    <citation type="submission" date="2010-02" db="EMBL/GenBank/DDBJ databases">
        <authorList>
            <person name="Weinstock G."/>
            <person name="Sodergren E."/>
            <person name="Clifton S."/>
            <person name="Fulton L."/>
            <person name="Fulton B."/>
            <person name="Courtney L."/>
            <person name="Fronick C."/>
            <person name="Harrison M."/>
            <person name="Strong C."/>
            <person name="Farmer C."/>
            <person name="Delahaunty K."/>
            <person name="Markovic C."/>
            <person name="Hall O."/>
            <person name="Minx P."/>
            <person name="Tomlinson C."/>
            <person name="Mitreva M."/>
            <person name="Nelson J."/>
            <person name="Hou S."/>
            <person name="Wollam A."/>
            <person name="Pepin K.H."/>
            <person name="Johnson M."/>
            <person name="Bhonagiri V."/>
            <person name="Zhang X."/>
            <person name="Suruliraj S."/>
            <person name="Warren W."/>
            <person name="Chinwalla A."/>
            <person name="Mardis E.R."/>
            <person name="Wilson R.K."/>
        </authorList>
    </citation>
    <scope>NUCLEOTIDE SEQUENCE [LARGE SCALE GENOMIC DNA]</scope>
    <source>
        <strain evidence="3 4">ATCC 29220</strain>
    </source>
</reference>
<dbReference type="Pfam" id="PF13347">
    <property type="entry name" value="MFS_2"/>
    <property type="match status" value="1"/>
</dbReference>
<dbReference type="eggNOG" id="COG2211">
    <property type="taxonomic scope" value="Bacteria"/>
</dbReference>
<feature type="transmembrane region" description="Helical" evidence="2">
    <location>
        <begin position="58"/>
        <end position="85"/>
    </location>
</feature>
<keyword evidence="2" id="KW-1133">Transmembrane helix</keyword>
<feature type="transmembrane region" description="Helical" evidence="2">
    <location>
        <begin position="97"/>
        <end position="116"/>
    </location>
</feature>
<evidence type="ECO:0000313" key="3">
    <source>
        <dbReference type="EMBL" id="EFE06534.1"/>
    </source>
</evidence>
<dbReference type="GO" id="GO:0015293">
    <property type="term" value="F:symporter activity"/>
    <property type="evidence" value="ECO:0007669"/>
    <property type="project" value="InterPro"/>
</dbReference>
<feature type="transmembrane region" description="Helical" evidence="2">
    <location>
        <begin position="163"/>
        <end position="187"/>
    </location>
</feature>
<dbReference type="CDD" id="cd17332">
    <property type="entry name" value="MFS_MelB_like"/>
    <property type="match status" value="1"/>
</dbReference>
<feature type="transmembrane region" description="Helical" evidence="2">
    <location>
        <begin position="384"/>
        <end position="405"/>
    </location>
</feature>
<dbReference type="Gene3D" id="1.20.1250.20">
    <property type="entry name" value="MFS general substrate transporter like domains"/>
    <property type="match status" value="2"/>
</dbReference>
<feature type="transmembrane region" description="Helical" evidence="2">
    <location>
        <begin position="193"/>
        <end position="212"/>
    </location>
</feature>
<gene>
    <name evidence="3" type="ORF">CIT292_09581</name>
</gene>
<feature type="transmembrane region" description="Helical" evidence="2">
    <location>
        <begin position="30"/>
        <end position="52"/>
    </location>
</feature>
<protein>
    <submittedName>
        <fullName evidence="3">Transporter, major facilitator family protein</fullName>
    </submittedName>
</protein>
<dbReference type="GO" id="GO:0005886">
    <property type="term" value="C:plasma membrane"/>
    <property type="evidence" value="ECO:0007669"/>
    <property type="project" value="TreeGrafter"/>
</dbReference>
<comment type="similarity">
    <text evidence="1">Belongs to the sodium:galactoside symporter (TC 2.A.2) family.</text>
</comment>
<keyword evidence="2" id="KW-0812">Transmembrane</keyword>
<dbReference type="GO" id="GO:0008643">
    <property type="term" value="P:carbohydrate transport"/>
    <property type="evidence" value="ECO:0007669"/>
    <property type="project" value="InterPro"/>
</dbReference>
<sequence length="464" mass="50531">MDIHEPATRIQAAPPFAASGTVSHASLASYVLGGIGDNVICTMIVTFLMLYYTDYVGIPAATVGTIFLLTRIWDTLSDLVWGWIFDNTHTRLGRFRPWLLYSGIVCALAMVATFSIPQMSMGATIAWAGITYFLLSTSYTAFDVPYWSLATVITRNPESRNRVVVATRIGGTCGSWLASVVTLPLLALLANNWSQLAVIYAVFFLVCALVNFSGVRELPTPPSEGSAIHSWRVYPELLRHNRPLVLLMGFWFLLNFVLASRSGFCLYYFKYLVKSDAAMTSYLGVSTLAAMAGAALTPLLVNRVERRVTGSLACALAGLLCVLTFFITSVPVWFAVALSSLPHLLFGMLGVLLGTLLPDVAAWHEYHHHRQAGGMIFSLNLFQLKFSGAIGGAAAGFVLGFIGYVPNEAQSGFTLSGISAAFTLIPGLILLVCPLILWRYPLTFAGNRRIADALRLRDNQEVSS</sequence>
<dbReference type="HOGENOM" id="CLU_027408_0_3_6"/>
<accession>D4BGD4</accession>
<dbReference type="InterPro" id="IPR039672">
    <property type="entry name" value="MFS_2"/>
</dbReference>
<dbReference type="RefSeq" id="WP_006686822.1">
    <property type="nucleotide sequence ID" value="NZ_GG730301.1"/>
</dbReference>
<dbReference type="EMBL" id="ABWL02000021">
    <property type="protein sequence ID" value="EFE06534.1"/>
    <property type="molecule type" value="Genomic_DNA"/>
</dbReference>
<dbReference type="AlphaFoldDB" id="D4BGD4"/>
<dbReference type="NCBIfam" id="TIGR00792">
    <property type="entry name" value="gph"/>
    <property type="match status" value="1"/>
</dbReference>
<feature type="transmembrane region" description="Helical" evidence="2">
    <location>
        <begin position="417"/>
        <end position="438"/>
    </location>
</feature>
<evidence type="ECO:0000313" key="4">
    <source>
        <dbReference type="Proteomes" id="UP000003880"/>
    </source>
</evidence>